<dbReference type="InterPro" id="IPR050090">
    <property type="entry name" value="Tyrosine_recombinase_XerCD"/>
</dbReference>
<comment type="caution">
    <text evidence="5">The sequence shown here is derived from an EMBL/GenBank/DDBJ whole genome shotgun (WGS) entry which is preliminary data.</text>
</comment>
<dbReference type="PANTHER" id="PTHR30349:SF64">
    <property type="entry name" value="PROPHAGE INTEGRASE INTD-RELATED"/>
    <property type="match status" value="1"/>
</dbReference>
<dbReference type="Gene3D" id="1.10.150.130">
    <property type="match status" value="1"/>
</dbReference>
<dbReference type="InterPro" id="IPR002104">
    <property type="entry name" value="Integrase_catalytic"/>
</dbReference>
<dbReference type="Proteomes" id="UP000263098">
    <property type="component" value="Unassembled WGS sequence"/>
</dbReference>
<dbReference type="GO" id="GO:0006310">
    <property type="term" value="P:DNA recombination"/>
    <property type="evidence" value="ECO:0007669"/>
    <property type="project" value="UniProtKB-KW"/>
</dbReference>
<dbReference type="GO" id="GO:0003677">
    <property type="term" value="F:DNA binding"/>
    <property type="evidence" value="ECO:0007669"/>
    <property type="project" value="UniProtKB-KW"/>
</dbReference>
<comment type="similarity">
    <text evidence="1">Belongs to the 'phage' integrase family.</text>
</comment>
<keyword evidence="3" id="KW-0233">DNA recombination</keyword>
<sequence length="340" mass="39508">MGIHEIIKRFETELKNIGFNDIDSAMLLQLTIDGNSYIHSIGDLNNLSKTSGEHTNQIKCDYINFMSVEIENANIQESTKKNHLDTLRILKSYQASIEISSINSDYLLFLAKYMRDNCNLSTNTIAKHMKIIKKYLNEAKKKDLVIKDAFANYKIHTEKTYREFLTEKELLKLEEYKIQVEPNNEVLNAFLFACYTGLRYSDVRTVTKQDIININKKRWLIKKMKKTNFEVRVPLSTIFNGKALELIRHIHRTRGTIFKITSTQQVNRELSRITKIIGIKKNITFHCARHTCATLLIYRNVPITTVQKILGHKNITTTQIYSAVTDLTIENDIKRSNKIK</sequence>
<feature type="domain" description="Tyr recombinase" evidence="4">
    <location>
        <begin position="160"/>
        <end position="334"/>
    </location>
</feature>
<dbReference type="PROSITE" id="PS51898">
    <property type="entry name" value="TYR_RECOMBINASE"/>
    <property type="match status" value="1"/>
</dbReference>
<dbReference type="InterPro" id="IPR010998">
    <property type="entry name" value="Integrase_recombinase_N"/>
</dbReference>
<dbReference type="InterPro" id="IPR013762">
    <property type="entry name" value="Integrase-like_cat_sf"/>
</dbReference>
<dbReference type="GO" id="GO:0015074">
    <property type="term" value="P:DNA integration"/>
    <property type="evidence" value="ECO:0007669"/>
    <property type="project" value="InterPro"/>
</dbReference>
<dbReference type="SUPFAM" id="SSF56349">
    <property type="entry name" value="DNA breaking-rejoining enzymes"/>
    <property type="match status" value="1"/>
</dbReference>
<evidence type="ECO:0000313" key="6">
    <source>
        <dbReference type="Proteomes" id="UP000263098"/>
    </source>
</evidence>
<evidence type="ECO:0000256" key="2">
    <source>
        <dbReference type="ARBA" id="ARBA00023125"/>
    </source>
</evidence>
<dbReference type="EMBL" id="DPVG01000228">
    <property type="protein sequence ID" value="HCK24403.1"/>
    <property type="molecule type" value="Genomic_DNA"/>
</dbReference>
<protein>
    <submittedName>
        <fullName evidence="5">Recombinase</fullName>
    </submittedName>
</protein>
<proteinExistence type="inferred from homology"/>
<dbReference type="Pfam" id="PF13102">
    <property type="entry name" value="Phage_int_SAM_5"/>
    <property type="match status" value="1"/>
</dbReference>
<dbReference type="InterPro" id="IPR025269">
    <property type="entry name" value="SAM-like_dom"/>
</dbReference>
<gene>
    <name evidence="5" type="ORF">DHW31_06390</name>
</gene>
<organism evidence="5 6">
    <name type="scientific">Bacteroides graminisolvens</name>
    <dbReference type="NCBI Taxonomy" id="477666"/>
    <lineage>
        <taxon>Bacteria</taxon>
        <taxon>Pseudomonadati</taxon>
        <taxon>Bacteroidota</taxon>
        <taxon>Bacteroidia</taxon>
        <taxon>Bacteroidales</taxon>
        <taxon>Bacteroidaceae</taxon>
        <taxon>Bacteroides</taxon>
    </lineage>
</organism>
<dbReference type="AlphaFoldDB" id="A0A3D2SDS2"/>
<reference evidence="5 6" key="1">
    <citation type="journal article" date="2018" name="Nat. Biotechnol.">
        <title>A standardized bacterial taxonomy based on genome phylogeny substantially revises the tree of life.</title>
        <authorList>
            <person name="Parks D.H."/>
            <person name="Chuvochina M."/>
            <person name="Waite D.W."/>
            <person name="Rinke C."/>
            <person name="Skarshewski A."/>
            <person name="Chaumeil P.A."/>
            <person name="Hugenholtz P."/>
        </authorList>
    </citation>
    <scope>NUCLEOTIDE SEQUENCE [LARGE SCALE GENOMIC DNA]</scope>
    <source>
        <strain evidence="5">UBA9667</strain>
    </source>
</reference>
<dbReference type="Pfam" id="PF00589">
    <property type="entry name" value="Phage_integrase"/>
    <property type="match status" value="1"/>
</dbReference>
<evidence type="ECO:0000313" key="5">
    <source>
        <dbReference type="EMBL" id="HCK24403.1"/>
    </source>
</evidence>
<dbReference type="InterPro" id="IPR011010">
    <property type="entry name" value="DNA_brk_join_enz"/>
</dbReference>
<dbReference type="Gene3D" id="1.10.443.10">
    <property type="entry name" value="Intergrase catalytic core"/>
    <property type="match status" value="1"/>
</dbReference>
<dbReference type="PANTHER" id="PTHR30349">
    <property type="entry name" value="PHAGE INTEGRASE-RELATED"/>
    <property type="match status" value="1"/>
</dbReference>
<accession>A0A3D2SDS2</accession>
<evidence type="ECO:0000256" key="3">
    <source>
        <dbReference type="ARBA" id="ARBA00023172"/>
    </source>
</evidence>
<keyword evidence="2" id="KW-0238">DNA-binding</keyword>
<evidence type="ECO:0000256" key="1">
    <source>
        <dbReference type="ARBA" id="ARBA00008857"/>
    </source>
</evidence>
<dbReference type="CDD" id="cd01185">
    <property type="entry name" value="INTN1_C_like"/>
    <property type="match status" value="1"/>
</dbReference>
<name>A0A3D2SDS2_9BACE</name>
<evidence type="ECO:0000259" key="4">
    <source>
        <dbReference type="PROSITE" id="PS51898"/>
    </source>
</evidence>